<organism evidence="2 3">
    <name type="scientific">Klebsormidium nitens</name>
    <name type="common">Green alga</name>
    <name type="synonym">Ulothrix nitens</name>
    <dbReference type="NCBI Taxonomy" id="105231"/>
    <lineage>
        <taxon>Eukaryota</taxon>
        <taxon>Viridiplantae</taxon>
        <taxon>Streptophyta</taxon>
        <taxon>Klebsormidiophyceae</taxon>
        <taxon>Klebsormidiales</taxon>
        <taxon>Klebsormidiaceae</taxon>
        <taxon>Klebsormidium</taxon>
    </lineage>
</organism>
<dbReference type="AlphaFoldDB" id="A0A1Y1HPL6"/>
<evidence type="ECO:0000313" key="2">
    <source>
        <dbReference type="EMBL" id="GAQ77768.1"/>
    </source>
</evidence>
<dbReference type="PROSITE" id="PS51257">
    <property type="entry name" value="PROKAR_LIPOPROTEIN"/>
    <property type="match status" value="1"/>
</dbReference>
<evidence type="ECO:0000256" key="1">
    <source>
        <dbReference type="SAM" id="SignalP"/>
    </source>
</evidence>
<name>A0A1Y1HPL6_KLENI</name>
<sequence length="150" mass="16334">MAVSAGKLFAFLLLFITAAVAVQACTEECAGCNAYGAYWNGQGCGEDSNQVFSVTLKNGTDHKACCGACVKSACCLFWVYDPSKNTCKGYSNCNRIDGQPTVREWLGDWKVLDLTCEGYSEQPDAQIDFPAFRINNKSWPVGNNPQVYGD</sequence>
<feature type="signal peptide" evidence="1">
    <location>
        <begin position="1"/>
        <end position="24"/>
    </location>
</feature>
<feature type="chain" id="PRO_5012395073" description="Apple domain-containing protein" evidence="1">
    <location>
        <begin position="25"/>
        <end position="150"/>
    </location>
</feature>
<keyword evidence="1" id="KW-0732">Signal</keyword>
<dbReference type="EMBL" id="DF236952">
    <property type="protein sequence ID" value="GAQ77768.1"/>
    <property type="molecule type" value="Genomic_DNA"/>
</dbReference>
<protein>
    <recommendedName>
        <fullName evidence="4">Apple domain-containing protein</fullName>
    </recommendedName>
</protein>
<evidence type="ECO:0000313" key="3">
    <source>
        <dbReference type="Proteomes" id="UP000054558"/>
    </source>
</evidence>
<reference evidence="2 3" key="1">
    <citation type="journal article" date="2014" name="Nat. Commun.">
        <title>Klebsormidium flaccidum genome reveals primary factors for plant terrestrial adaptation.</title>
        <authorList>
            <person name="Hori K."/>
            <person name="Maruyama F."/>
            <person name="Fujisawa T."/>
            <person name="Togashi T."/>
            <person name="Yamamoto N."/>
            <person name="Seo M."/>
            <person name="Sato S."/>
            <person name="Yamada T."/>
            <person name="Mori H."/>
            <person name="Tajima N."/>
            <person name="Moriyama T."/>
            <person name="Ikeuchi M."/>
            <person name="Watanabe M."/>
            <person name="Wada H."/>
            <person name="Kobayashi K."/>
            <person name="Saito M."/>
            <person name="Masuda T."/>
            <person name="Sasaki-Sekimoto Y."/>
            <person name="Mashiguchi K."/>
            <person name="Awai K."/>
            <person name="Shimojima M."/>
            <person name="Masuda S."/>
            <person name="Iwai M."/>
            <person name="Nobusawa T."/>
            <person name="Narise T."/>
            <person name="Kondo S."/>
            <person name="Saito H."/>
            <person name="Sato R."/>
            <person name="Murakawa M."/>
            <person name="Ihara Y."/>
            <person name="Oshima-Yamada Y."/>
            <person name="Ohtaka K."/>
            <person name="Satoh M."/>
            <person name="Sonobe K."/>
            <person name="Ishii M."/>
            <person name="Ohtani R."/>
            <person name="Kanamori-Sato M."/>
            <person name="Honoki R."/>
            <person name="Miyazaki D."/>
            <person name="Mochizuki H."/>
            <person name="Umetsu J."/>
            <person name="Higashi K."/>
            <person name="Shibata D."/>
            <person name="Kamiya Y."/>
            <person name="Sato N."/>
            <person name="Nakamura Y."/>
            <person name="Tabata S."/>
            <person name="Ida S."/>
            <person name="Kurokawa K."/>
            <person name="Ohta H."/>
        </authorList>
    </citation>
    <scope>NUCLEOTIDE SEQUENCE [LARGE SCALE GENOMIC DNA]</scope>
    <source>
        <strain evidence="2 3">NIES-2285</strain>
    </source>
</reference>
<evidence type="ECO:0008006" key="4">
    <source>
        <dbReference type="Google" id="ProtNLM"/>
    </source>
</evidence>
<keyword evidence="3" id="KW-1185">Reference proteome</keyword>
<dbReference type="Proteomes" id="UP000054558">
    <property type="component" value="Unassembled WGS sequence"/>
</dbReference>
<proteinExistence type="predicted"/>
<accession>A0A1Y1HPL6</accession>
<gene>
    <name evidence="2" type="ORF">KFL_000030455</name>
</gene>